<feature type="compositionally biased region" description="Acidic residues" evidence="1">
    <location>
        <begin position="142"/>
        <end position="151"/>
    </location>
</feature>
<dbReference type="Pfam" id="PF02033">
    <property type="entry name" value="RBFA"/>
    <property type="match status" value="1"/>
</dbReference>
<dbReference type="PROSITE" id="PS01319">
    <property type="entry name" value="RBFA"/>
    <property type="match status" value="1"/>
</dbReference>
<comment type="caution">
    <text evidence="2">The sequence shown here is derived from an EMBL/GenBank/DDBJ whole genome shotgun (WGS) entry which is preliminary data.</text>
</comment>
<dbReference type="GO" id="GO:0043024">
    <property type="term" value="F:ribosomal small subunit binding"/>
    <property type="evidence" value="ECO:0007669"/>
    <property type="project" value="TreeGrafter"/>
</dbReference>
<dbReference type="GO" id="GO:0006364">
    <property type="term" value="P:rRNA processing"/>
    <property type="evidence" value="ECO:0007669"/>
    <property type="project" value="InterPro"/>
</dbReference>
<name>A0A1J5SL37_9ZZZZ</name>
<dbReference type="GO" id="GO:0005829">
    <property type="term" value="C:cytosol"/>
    <property type="evidence" value="ECO:0007669"/>
    <property type="project" value="TreeGrafter"/>
</dbReference>
<dbReference type="AlphaFoldDB" id="A0A1J5SL37"/>
<organism evidence="2">
    <name type="scientific">mine drainage metagenome</name>
    <dbReference type="NCBI Taxonomy" id="410659"/>
    <lineage>
        <taxon>unclassified sequences</taxon>
        <taxon>metagenomes</taxon>
        <taxon>ecological metagenomes</taxon>
    </lineage>
</organism>
<dbReference type="Gene3D" id="3.30.300.20">
    <property type="match status" value="1"/>
</dbReference>
<proteinExistence type="inferred from homology"/>
<evidence type="ECO:0000313" key="2">
    <source>
        <dbReference type="EMBL" id="OIR09177.1"/>
    </source>
</evidence>
<sequence length="151" mass="16343">MSRGQKPPSQRQLRVGEELRHIVAAILERGDIRDPEVAGRLVTVTEVSVSPDLRNATVFVVPLGGGDSAALLAGLKRARAFVRHEVARQIDLRVVPEISFAADTSFDTASRIEALLHSPDVRRDIEAGANGDFDAESRFSADEDEGRDDGA</sequence>
<dbReference type="HAMAP" id="MF_00003">
    <property type="entry name" value="RbfA"/>
    <property type="match status" value="1"/>
</dbReference>
<feature type="region of interest" description="Disordered" evidence="1">
    <location>
        <begin position="127"/>
        <end position="151"/>
    </location>
</feature>
<gene>
    <name evidence="2" type="primary">rbfA_4</name>
    <name evidence="2" type="ORF">GALL_87840</name>
</gene>
<dbReference type="SUPFAM" id="SSF89919">
    <property type="entry name" value="Ribosome-binding factor A, RbfA"/>
    <property type="match status" value="1"/>
</dbReference>
<protein>
    <submittedName>
        <fullName evidence="2">Ribosome-binding factor A</fullName>
    </submittedName>
</protein>
<dbReference type="InterPro" id="IPR000238">
    <property type="entry name" value="RbfA"/>
</dbReference>
<dbReference type="NCBIfam" id="TIGR00082">
    <property type="entry name" value="rbfA"/>
    <property type="match status" value="1"/>
</dbReference>
<dbReference type="InterPro" id="IPR015946">
    <property type="entry name" value="KH_dom-like_a/b"/>
</dbReference>
<dbReference type="EMBL" id="MLJW01000028">
    <property type="protein sequence ID" value="OIR09177.1"/>
    <property type="molecule type" value="Genomic_DNA"/>
</dbReference>
<evidence type="ECO:0000256" key="1">
    <source>
        <dbReference type="SAM" id="MobiDB-lite"/>
    </source>
</evidence>
<reference evidence="2" key="1">
    <citation type="submission" date="2016-10" db="EMBL/GenBank/DDBJ databases">
        <title>Sequence of Gallionella enrichment culture.</title>
        <authorList>
            <person name="Poehlein A."/>
            <person name="Muehling M."/>
            <person name="Daniel R."/>
        </authorList>
    </citation>
    <scope>NUCLEOTIDE SEQUENCE</scope>
</reference>
<accession>A0A1J5SL37</accession>
<dbReference type="PANTHER" id="PTHR33515:SF1">
    <property type="entry name" value="RIBOSOME-BINDING FACTOR A, CHLOROPLASTIC-RELATED"/>
    <property type="match status" value="1"/>
</dbReference>
<dbReference type="NCBIfam" id="NF001802">
    <property type="entry name" value="PRK00521.2-5"/>
    <property type="match status" value="1"/>
</dbReference>
<dbReference type="InterPro" id="IPR020053">
    <property type="entry name" value="Ribosome-bd_factorA_CS"/>
</dbReference>
<dbReference type="PANTHER" id="PTHR33515">
    <property type="entry name" value="RIBOSOME-BINDING FACTOR A, CHLOROPLASTIC-RELATED"/>
    <property type="match status" value="1"/>
</dbReference>
<dbReference type="InterPro" id="IPR023799">
    <property type="entry name" value="RbfA_dom_sf"/>
</dbReference>